<evidence type="ECO:0000313" key="2">
    <source>
        <dbReference type="Proteomes" id="UP000077315"/>
    </source>
</evidence>
<dbReference type="EMBL" id="KV440995">
    <property type="protein sequence ID" value="OAD68279.1"/>
    <property type="molecule type" value="Genomic_DNA"/>
</dbReference>
<evidence type="ECO:0000313" key="1">
    <source>
        <dbReference type="EMBL" id="OAD68279.1"/>
    </source>
</evidence>
<dbReference type="GeneID" id="28997894"/>
<keyword evidence="2" id="KW-1185">Reference proteome</keyword>
<dbReference type="OrthoDB" id="2425169at2759"/>
<gene>
    <name evidence="1" type="ORF">PHYBLDRAFT_173285</name>
</gene>
<evidence type="ECO:0008006" key="3">
    <source>
        <dbReference type="Google" id="ProtNLM"/>
    </source>
</evidence>
<dbReference type="VEuPathDB" id="FungiDB:PHYBLDRAFT_173285"/>
<name>A0A167KK60_PHYB8</name>
<reference evidence="2" key="1">
    <citation type="submission" date="2015-06" db="EMBL/GenBank/DDBJ databases">
        <title>Expansion of signal transduction pathways in fungi by whole-genome duplication.</title>
        <authorList>
            <consortium name="DOE Joint Genome Institute"/>
            <person name="Corrochano L.M."/>
            <person name="Kuo A."/>
            <person name="Marcet-Houben M."/>
            <person name="Polaino S."/>
            <person name="Salamov A."/>
            <person name="Villalobos J.M."/>
            <person name="Alvarez M.I."/>
            <person name="Avalos J."/>
            <person name="Benito E.P."/>
            <person name="Benoit I."/>
            <person name="Burger G."/>
            <person name="Camino L.P."/>
            <person name="Canovas D."/>
            <person name="Cerda-Olmedo E."/>
            <person name="Cheng J.-F."/>
            <person name="Dominguez A."/>
            <person name="Elias M."/>
            <person name="Eslava A.P."/>
            <person name="Glaser F."/>
            <person name="Grimwood J."/>
            <person name="Gutierrez G."/>
            <person name="Heitman J."/>
            <person name="Henrissat B."/>
            <person name="Iturriaga E.A."/>
            <person name="Lang B.F."/>
            <person name="Lavin J.L."/>
            <person name="Lee S."/>
            <person name="Li W."/>
            <person name="Lindquist E."/>
            <person name="Lopez-Garcia S."/>
            <person name="Luque E.M."/>
            <person name="Marcos A.T."/>
            <person name="Martin J."/>
            <person name="McCluskey K."/>
            <person name="Medina H.R."/>
            <person name="Miralles-Duran A."/>
            <person name="Miyazaki A."/>
            <person name="Munoz-Torres E."/>
            <person name="Oguiza J.A."/>
            <person name="Ohm R."/>
            <person name="Olmedo M."/>
            <person name="Orejas M."/>
            <person name="Ortiz-Castellanos L."/>
            <person name="Pisabarro A.G."/>
            <person name="Rodriguez-Romero J."/>
            <person name="Ruiz-Herrera J."/>
            <person name="Ruiz-Vazquez R."/>
            <person name="Sanz C."/>
            <person name="Schackwitz W."/>
            <person name="Schmutz J."/>
            <person name="Shahriari M."/>
            <person name="Shelest E."/>
            <person name="Silva-Franco F."/>
            <person name="Soanes D."/>
            <person name="Syed K."/>
            <person name="Tagua V.G."/>
            <person name="Talbot N.J."/>
            <person name="Thon M."/>
            <person name="De vries R.P."/>
            <person name="Wiebenga A."/>
            <person name="Yadav J.S."/>
            <person name="Braun E.L."/>
            <person name="Baker S."/>
            <person name="Garre V."/>
            <person name="Horwitz B."/>
            <person name="Torres-Martinez S."/>
            <person name="Idnurm A."/>
            <person name="Herrera-Estrella A."/>
            <person name="Gabaldon T."/>
            <person name="Grigoriev I.V."/>
        </authorList>
    </citation>
    <scope>NUCLEOTIDE SEQUENCE [LARGE SCALE GENOMIC DNA]</scope>
    <source>
        <strain evidence="2">NRRL 1555(-)</strain>
    </source>
</reference>
<dbReference type="AlphaFoldDB" id="A0A167KK60"/>
<organism evidence="1 2">
    <name type="scientific">Phycomyces blakesleeanus (strain ATCC 8743b / DSM 1359 / FGSC 10004 / NBRC 33097 / NRRL 1555)</name>
    <dbReference type="NCBI Taxonomy" id="763407"/>
    <lineage>
        <taxon>Eukaryota</taxon>
        <taxon>Fungi</taxon>
        <taxon>Fungi incertae sedis</taxon>
        <taxon>Mucoromycota</taxon>
        <taxon>Mucoromycotina</taxon>
        <taxon>Mucoromycetes</taxon>
        <taxon>Mucorales</taxon>
        <taxon>Phycomycetaceae</taxon>
        <taxon>Phycomyces</taxon>
    </lineage>
</organism>
<dbReference type="RefSeq" id="XP_018286319.1">
    <property type="nucleotide sequence ID" value="XM_018436988.1"/>
</dbReference>
<dbReference type="STRING" id="763407.A0A167KK60"/>
<protein>
    <recommendedName>
        <fullName evidence="3">MULE transposase domain-containing protein</fullName>
    </recommendedName>
</protein>
<proteinExistence type="predicted"/>
<dbReference type="InParanoid" id="A0A167KK60"/>
<sequence>MIDCSPIEIGALEEVFGGSVDTLLCHWHIKRAWEVNVKKHIKVQNLTQTSNIACNSVHAVLSNLMHAETSQVFDVSYSEFLEKFEDSGFPRRHFSSAIFHTNNYIESYHNQLKTFYLGRARSLCIDRLIYLLAKVLTLDYRQKNVKTLYGFKAMHLSHQEELKKKKTYMLDIDKATSMNLSSAFSSSSSVQPPSNETSAVVDPSILSDEIAADIDKYIQLYSAELKKKVVEYKGRPEDLGQFVDPLKSAYNKLKEHGTPSQSRPPRQF</sequence>
<accession>A0A167KK60</accession>
<dbReference type="Proteomes" id="UP000077315">
    <property type="component" value="Unassembled WGS sequence"/>
</dbReference>